<feature type="domain" description="Fibronectin type-III" evidence="2">
    <location>
        <begin position="126"/>
        <end position="224"/>
    </location>
</feature>
<name>A7HJ12_FERNB</name>
<dbReference type="Gene3D" id="2.60.40.10">
    <property type="entry name" value="Immunoglobulins"/>
    <property type="match status" value="6"/>
</dbReference>
<dbReference type="PROSITE" id="PS50853">
    <property type="entry name" value="FN3"/>
    <property type="match status" value="4"/>
</dbReference>
<organism evidence="3 4">
    <name type="scientific">Fervidobacterium nodosum (strain ATCC 35602 / DSM 5306 / Rt17-B1)</name>
    <dbReference type="NCBI Taxonomy" id="381764"/>
    <lineage>
        <taxon>Bacteria</taxon>
        <taxon>Thermotogati</taxon>
        <taxon>Thermotogota</taxon>
        <taxon>Thermotogae</taxon>
        <taxon>Thermotogales</taxon>
        <taxon>Fervidobacteriaceae</taxon>
        <taxon>Fervidobacterium</taxon>
    </lineage>
</organism>
<dbReference type="CDD" id="cd00063">
    <property type="entry name" value="FN3"/>
    <property type="match status" value="2"/>
</dbReference>
<dbReference type="InterPro" id="IPR036116">
    <property type="entry name" value="FN3_sf"/>
</dbReference>
<dbReference type="Pfam" id="PF00041">
    <property type="entry name" value="fn3"/>
    <property type="match status" value="1"/>
</dbReference>
<keyword evidence="4" id="KW-1185">Reference proteome</keyword>
<dbReference type="InterPro" id="IPR003961">
    <property type="entry name" value="FN3_dom"/>
</dbReference>
<dbReference type="PROSITE" id="PS51257">
    <property type="entry name" value="PROKAR_LIPOPROTEIN"/>
    <property type="match status" value="1"/>
</dbReference>
<feature type="region of interest" description="Disordered" evidence="1">
    <location>
        <begin position="633"/>
        <end position="656"/>
    </location>
</feature>
<sequence length="730" mass="82818">MQFRGAKSFYLFAIFLLILISTQGCINKPKEISPTLLEPQNGAINLPFNNLSFKFKALPGQKYDLIIRDYSSGKEVYTTTATAVNEEVTIIIPRGFLEPERKYKWYVRISGDDSKASSLWNFTTEKNSPPTISSLSPDGTTGHPFGALALTWKASDPNDDELTFTVTVYEEGKDTPVFTQNVSTDACTVKSLKQQMRYTWKVTAKDKWGGTVESPLASFQTKQNEPPENIQLKNPLENSTDVKFNNLMLSWQGFDKDYEDLRYTLYLFKTGTPKGQPLLSNSTVTDYMVTDLVPSTDYTLIIEAIDTYGEKLEKQFTFRTKVNTLPQKPVLIEPKDNYRVNLAKINSLKFKWTTSTDPDEDVVSYRFVISDGNTNRTMYPYNNNEMEFNQLASFFKIGQRYTWYVEALDKHGGSSKSETFSFETYKNNPPTAPTNPYPANNATNLPNRIPRFSWNATDEDGDQLKYDLYIGKSESDLKLVAADLEVNTYSTTMLFDFGTTYYWKVIVKDGYNDPVEGPIWKFTITNEDRPPTNPLLISPANTQTNINFNNIQLRWKASSDNETPKENLVYYVYCGRADEMTLFATVTGQTTDELTYTLSGLKPVTTYYWRVEVKDSFGNYAYSDTWSFTTKQNTAPNWPSNPNPEDGGSITGTGNLTLSWNASDPDGDNLTYEVRVSTSTSLLQSVEPIISSNNNVTITINEKGTYYWYVTLKDPHGGVTEGPVWRFEVK</sequence>
<evidence type="ECO:0000259" key="2">
    <source>
        <dbReference type="PROSITE" id="PS50853"/>
    </source>
</evidence>
<evidence type="ECO:0000256" key="1">
    <source>
        <dbReference type="SAM" id="MobiDB-lite"/>
    </source>
</evidence>
<dbReference type="RefSeq" id="WP_011993218.1">
    <property type="nucleotide sequence ID" value="NC_009718.1"/>
</dbReference>
<dbReference type="STRING" id="381764.Fnod_0022"/>
<dbReference type="Proteomes" id="UP000002415">
    <property type="component" value="Chromosome"/>
</dbReference>
<dbReference type="InterPro" id="IPR013783">
    <property type="entry name" value="Ig-like_fold"/>
</dbReference>
<evidence type="ECO:0000313" key="3">
    <source>
        <dbReference type="EMBL" id="ABS59895.1"/>
    </source>
</evidence>
<protein>
    <submittedName>
        <fullName evidence="3">Fibronectin type III domain protein</fullName>
    </submittedName>
</protein>
<feature type="domain" description="Fibronectin type-III" evidence="2">
    <location>
        <begin position="334"/>
        <end position="427"/>
    </location>
</feature>
<dbReference type="SMART" id="SM00060">
    <property type="entry name" value="FN3"/>
    <property type="match status" value="4"/>
</dbReference>
<dbReference type="PANTHER" id="PTHR47135">
    <property type="entry name" value="FIBRONECTIN TYPE III DOMAIN-CONTAINING PROTEIN 7"/>
    <property type="match status" value="1"/>
</dbReference>
<dbReference type="EMBL" id="CP000771">
    <property type="protein sequence ID" value="ABS59895.1"/>
    <property type="molecule type" value="Genomic_DNA"/>
</dbReference>
<dbReference type="OrthoDB" id="49493at2"/>
<evidence type="ECO:0000313" key="4">
    <source>
        <dbReference type="Proteomes" id="UP000002415"/>
    </source>
</evidence>
<gene>
    <name evidence="3" type="ordered locus">Fnod_0022</name>
</gene>
<dbReference type="PANTHER" id="PTHR47135:SF1">
    <property type="entry name" value="FIBRONECTIN TYPE III DOMAIN-CONTAINING PROTEIN 7"/>
    <property type="match status" value="1"/>
</dbReference>
<proteinExistence type="predicted"/>
<feature type="domain" description="Fibronectin type-III" evidence="2">
    <location>
        <begin position="226"/>
        <end position="327"/>
    </location>
</feature>
<reference evidence="3 4" key="1">
    <citation type="submission" date="2007-07" db="EMBL/GenBank/DDBJ databases">
        <title>Complete sequence of Fervidobacterium nodosum Rt17-B1.</title>
        <authorList>
            <consortium name="US DOE Joint Genome Institute"/>
            <person name="Copeland A."/>
            <person name="Lucas S."/>
            <person name="Lapidus A."/>
            <person name="Barry K."/>
            <person name="Glavina del Rio T."/>
            <person name="Dalin E."/>
            <person name="Tice H."/>
            <person name="Pitluck S."/>
            <person name="Saunders E."/>
            <person name="Brettin T."/>
            <person name="Bruce D."/>
            <person name="Detter J.C."/>
            <person name="Han C."/>
            <person name="Schmutz J."/>
            <person name="Larimer F."/>
            <person name="Land M."/>
            <person name="Hauser L."/>
            <person name="Kyrpides N."/>
            <person name="Mikhailova N."/>
            <person name="Nelson K."/>
            <person name="Gogarten J.P."/>
            <person name="Noll K."/>
            <person name="Richardson P."/>
        </authorList>
    </citation>
    <scope>NUCLEOTIDE SEQUENCE [LARGE SCALE GENOMIC DNA]</scope>
    <source>
        <strain evidence="4">ATCC 35602 / DSM 5306 / Rt17-B1</strain>
    </source>
</reference>
<dbReference type="eggNOG" id="COG1520">
    <property type="taxonomic scope" value="Bacteria"/>
</dbReference>
<feature type="domain" description="Fibronectin type-III" evidence="2">
    <location>
        <begin position="530"/>
        <end position="633"/>
    </location>
</feature>
<dbReference type="AlphaFoldDB" id="A7HJ12"/>
<reference evidence="3 4" key="2">
    <citation type="journal article" date="2009" name="Proc. Natl. Acad. Sci. U.S.A.">
        <title>On the chimeric nature, thermophilic origin, and phylogenetic placement of the Thermotogales.</title>
        <authorList>
            <person name="Zhaxybayeva O."/>
            <person name="Swithers K.S."/>
            <person name="Lapierre P."/>
            <person name="Fournier G.P."/>
            <person name="Bickhart D.M."/>
            <person name="DeBoy R.T."/>
            <person name="Nelson K.E."/>
            <person name="Nesbo C.L."/>
            <person name="Doolittle W.F."/>
            <person name="Gogarten J.P."/>
            <person name="Noll K.M."/>
        </authorList>
    </citation>
    <scope>NUCLEOTIDE SEQUENCE [LARGE SCALE GENOMIC DNA]</scope>
    <source>
        <strain evidence="4">ATCC 35602 / DSM 5306 / Rt17-B1</strain>
    </source>
</reference>
<dbReference type="SUPFAM" id="SSF49265">
    <property type="entry name" value="Fibronectin type III"/>
    <property type="match status" value="3"/>
</dbReference>
<accession>A7HJ12</accession>
<dbReference type="HOGENOM" id="CLU_379368_0_0_0"/>
<dbReference type="KEGG" id="fno:Fnod_0022"/>